<dbReference type="KEGG" id="paun:MJA45_21730"/>
<evidence type="ECO:0000256" key="1">
    <source>
        <dbReference type="SAM" id="Phobius"/>
    </source>
</evidence>
<gene>
    <name evidence="3" type="ORF">MJA45_21730</name>
</gene>
<evidence type="ECO:0000259" key="2">
    <source>
        <dbReference type="PROSITE" id="PS51202"/>
    </source>
</evidence>
<organism evidence="3 4">
    <name type="scientific">Paenibacillus aurantius</name>
    <dbReference type="NCBI Taxonomy" id="2918900"/>
    <lineage>
        <taxon>Bacteria</taxon>
        <taxon>Bacillati</taxon>
        <taxon>Bacillota</taxon>
        <taxon>Bacilli</taxon>
        <taxon>Bacillales</taxon>
        <taxon>Paenibacillaceae</taxon>
        <taxon>Paenibacillus</taxon>
    </lineage>
</organism>
<feature type="transmembrane region" description="Helical" evidence="1">
    <location>
        <begin position="54"/>
        <end position="77"/>
    </location>
</feature>
<dbReference type="GO" id="GO:0006813">
    <property type="term" value="P:potassium ion transport"/>
    <property type="evidence" value="ECO:0007669"/>
    <property type="project" value="InterPro"/>
</dbReference>
<dbReference type="PROSITE" id="PS51202">
    <property type="entry name" value="RCK_C"/>
    <property type="match status" value="1"/>
</dbReference>
<name>A0AA96LBU3_9BACL</name>
<evidence type="ECO:0000313" key="4">
    <source>
        <dbReference type="Proteomes" id="UP001305702"/>
    </source>
</evidence>
<feature type="domain" description="RCK C-terminal" evidence="2">
    <location>
        <begin position="126"/>
        <end position="211"/>
    </location>
</feature>
<proteinExistence type="predicted"/>
<dbReference type="Gene3D" id="3.30.70.1450">
    <property type="entry name" value="Regulator of K+ conductance, C-terminal domain"/>
    <property type="match status" value="1"/>
</dbReference>
<protein>
    <recommendedName>
        <fullName evidence="2">RCK C-terminal domain-containing protein</fullName>
    </recommendedName>
</protein>
<dbReference type="EMBL" id="CP130318">
    <property type="protein sequence ID" value="WNQ10219.1"/>
    <property type="molecule type" value="Genomic_DNA"/>
</dbReference>
<dbReference type="InterPro" id="IPR006037">
    <property type="entry name" value="RCK_C"/>
</dbReference>
<accession>A0AA96LBU3</accession>
<dbReference type="SUPFAM" id="SSF116726">
    <property type="entry name" value="TrkA C-terminal domain-like"/>
    <property type="match status" value="1"/>
</dbReference>
<sequence length="226" mass="25884">MIIFIVLEIMVTLLIITGLDKEIARFQVVSMLTGTGFTTKESELILRHPVRRKIGVFLILFGAFSLAVIISSMSNILAESFRIKQLSITTGVLALILLVVKYPGFSRRMSARYEDHLQKEFELHELPIQEVLYLEEGDLITAVEIFDDSEYLGHKVCDVFESEEDINLLFLHRGDIKIRGKRWDCEVQEGDILYLYGSKEAIEKKFAKELERLQEITIDEKNAAAL</sequence>
<evidence type="ECO:0000313" key="3">
    <source>
        <dbReference type="EMBL" id="WNQ10219.1"/>
    </source>
</evidence>
<keyword evidence="4" id="KW-1185">Reference proteome</keyword>
<keyword evidence="1" id="KW-0812">Transmembrane</keyword>
<dbReference type="AlphaFoldDB" id="A0AA96LBU3"/>
<dbReference type="Proteomes" id="UP001305702">
    <property type="component" value="Chromosome"/>
</dbReference>
<feature type="transmembrane region" description="Helical" evidence="1">
    <location>
        <begin position="83"/>
        <end position="102"/>
    </location>
</feature>
<reference evidence="3 4" key="1">
    <citation type="submission" date="2022-02" db="EMBL/GenBank/DDBJ databases">
        <title>Paenibacillus sp. MBLB1776 Whole Genome Shotgun Sequencing.</title>
        <authorList>
            <person name="Hwang C.Y."/>
            <person name="Cho E.-S."/>
            <person name="Seo M.-J."/>
        </authorList>
    </citation>
    <scope>NUCLEOTIDE SEQUENCE [LARGE SCALE GENOMIC DNA]</scope>
    <source>
        <strain evidence="3 4">MBLB1776</strain>
    </source>
</reference>
<dbReference type="InterPro" id="IPR036721">
    <property type="entry name" value="RCK_C_sf"/>
</dbReference>
<dbReference type="GO" id="GO:0008324">
    <property type="term" value="F:monoatomic cation transmembrane transporter activity"/>
    <property type="evidence" value="ECO:0007669"/>
    <property type="project" value="InterPro"/>
</dbReference>
<dbReference type="RefSeq" id="WP_315603993.1">
    <property type="nucleotide sequence ID" value="NZ_CP130318.1"/>
</dbReference>
<keyword evidence="1" id="KW-0472">Membrane</keyword>
<keyword evidence="1" id="KW-1133">Transmembrane helix</keyword>